<reference evidence="1" key="1">
    <citation type="journal article" date="2014" name="Front. Microbiol.">
        <title>High frequency of phylogenetically diverse reductive dehalogenase-homologous genes in deep subseafloor sedimentary metagenomes.</title>
        <authorList>
            <person name="Kawai M."/>
            <person name="Futagami T."/>
            <person name="Toyoda A."/>
            <person name="Takaki Y."/>
            <person name="Nishi S."/>
            <person name="Hori S."/>
            <person name="Arai W."/>
            <person name="Tsubouchi T."/>
            <person name="Morono Y."/>
            <person name="Uchiyama I."/>
            <person name="Ito T."/>
            <person name="Fujiyama A."/>
            <person name="Inagaki F."/>
            <person name="Takami H."/>
        </authorList>
    </citation>
    <scope>NUCLEOTIDE SEQUENCE</scope>
    <source>
        <strain evidence="1">Expedition CK06-06</strain>
    </source>
</reference>
<organism evidence="1">
    <name type="scientific">marine sediment metagenome</name>
    <dbReference type="NCBI Taxonomy" id="412755"/>
    <lineage>
        <taxon>unclassified sequences</taxon>
        <taxon>metagenomes</taxon>
        <taxon>ecological metagenomes</taxon>
    </lineage>
</organism>
<dbReference type="PANTHER" id="PTHR38471:SF2">
    <property type="entry name" value="FOUR HELIX BUNDLE PROTEIN"/>
    <property type="match status" value="1"/>
</dbReference>
<name>X0UHS9_9ZZZZ</name>
<dbReference type="AlphaFoldDB" id="X0UHS9"/>
<gene>
    <name evidence="1" type="ORF">S01H1_20553</name>
</gene>
<dbReference type="InterPro" id="IPR012657">
    <property type="entry name" value="23S_rRNA-intervening_sequence"/>
</dbReference>
<sequence length="107" mass="12668">MLEIHELCKGLPKSERFQLIDQATRSSSSVPDNIAEGYTAFHYKDKINRFYDARKESGETQNHALKMERKGYIQKELSEKLFDEYQNLMRGINGYICYLKRKRGDKR</sequence>
<evidence type="ECO:0008006" key="2">
    <source>
        <dbReference type="Google" id="ProtNLM"/>
    </source>
</evidence>
<accession>X0UHS9</accession>
<dbReference type="Pfam" id="PF05635">
    <property type="entry name" value="23S_rRNA_IVP"/>
    <property type="match status" value="1"/>
</dbReference>
<evidence type="ECO:0000313" key="1">
    <source>
        <dbReference type="EMBL" id="GAF88060.1"/>
    </source>
</evidence>
<dbReference type="Gene3D" id="1.20.1440.60">
    <property type="entry name" value="23S rRNA-intervening sequence"/>
    <property type="match status" value="1"/>
</dbReference>
<dbReference type="PANTHER" id="PTHR38471">
    <property type="entry name" value="FOUR HELIX BUNDLE PROTEIN"/>
    <property type="match status" value="1"/>
</dbReference>
<dbReference type="CDD" id="cd16377">
    <property type="entry name" value="23S_rRNA_IVP_like"/>
    <property type="match status" value="1"/>
</dbReference>
<dbReference type="EMBL" id="BARS01011264">
    <property type="protein sequence ID" value="GAF88060.1"/>
    <property type="molecule type" value="Genomic_DNA"/>
</dbReference>
<comment type="caution">
    <text evidence="1">The sequence shown here is derived from an EMBL/GenBank/DDBJ whole genome shotgun (WGS) entry which is preliminary data.</text>
</comment>
<dbReference type="InterPro" id="IPR036583">
    <property type="entry name" value="23S_rRNA_IVS_sf"/>
</dbReference>
<dbReference type="NCBIfam" id="TIGR02436">
    <property type="entry name" value="four helix bundle protein"/>
    <property type="match status" value="1"/>
</dbReference>
<proteinExistence type="predicted"/>
<protein>
    <recommendedName>
        <fullName evidence="2">Four helix bundle protein</fullName>
    </recommendedName>
</protein>
<dbReference type="SUPFAM" id="SSF158446">
    <property type="entry name" value="IVS-encoded protein-like"/>
    <property type="match status" value="1"/>
</dbReference>